<dbReference type="GO" id="GO:0005524">
    <property type="term" value="F:ATP binding"/>
    <property type="evidence" value="ECO:0007669"/>
    <property type="project" value="UniProtKB-KW"/>
</dbReference>
<evidence type="ECO:0000256" key="20">
    <source>
        <dbReference type="ARBA" id="ARBA00023187"/>
    </source>
</evidence>
<dbReference type="PROSITE" id="PS51392">
    <property type="entry name" value="KEN"/>
    <property type="match status" value="1"/>
</dbReference>
<dbReference type="GO" id="GO:0002376">
    <property type="term" value="P:immune system process"/>
    <property type="evidence" value="ECO:0007669"/>
    <property type="project" value="UniProtKB-KW"/>
</dbReference>
<dbReference type="FunCoup" id="A0A7J7D3Y6">
    <property type="interactions" value="1920"/>
</dbReference>
<evidence type="ECO:0000313" key="31">
    <source>
        <dbReference type="Proteomes" id="UP000593562"/>
    </source>
</evidence>
<feature type="signal peptide" evidence="27">
    <location>
        <begin position="1"/>
        <end position="24"/>
    </location>
</feature>
<feature type="chain" id="PRO_5029628928" description="non-specific serine/threonine protein kinase" evidence="27">
    <location>
        <begin position="25"/>
        <end position="942"/>
    </location>
</feature>
<dbReference type="GO" id="GO:0016787">
    <property type="term" value="F:hydrolase activity"/>
    <property type="evidence" value="ECO:0007669"/>
    <property type="project" value="UniProtKB-KW"/>
</dbReference>
<dbReference type="CDD" id="cd10422">
    <property type="entry name" value="RNase_Ire1"/>
    <property type="match status" value="1"/>
</dbReference>
<dbReference type="InParanoid" id="A0A7J7D3Y6"/>
<dbReference type="EC" id="2.7.11.1" evidence="2"/>
<evidence type="ECO:0000256" key="21">
    <source>
        <dbReference type="ARBA" id="ARBA00023230"/>
    </source>
</evidence>
<dbReference type="Gene3D" id="3.30.200.20">
    <property type="entry name" value="Phosphorylase Kinase, domain 1"/>
    <property type="match status" value="1"/>
</dbReference>
<evidence type="ECO:0000256" key="12">
    <source>
        <dbReference type="ARBA" id="ARBA00022840"/>
    </source>
</evidence>
<dbReference type="Gene3D" id="2.130.10.10">
    <property type="entry name" value="YVTN repeat-like/Quinoprotein amine dehydrogenase"/>
    <property type="match status" value="1"/>
</dbReference>
<feature type="compositionally biased region" description="Basic residues" evidence="26">
    <location>
        <begin position="450"/>
        <end position="459"/>
    </location>
</feature>
<dbReference type="InterPro" id="IPR015943">
    <property type="entry name" value="WD40/YVTN_repeat-like_dom_sf"/>
</dbReference>
<evidence type="ECO:0000256" key="25">
    <source>
        <dbReference type="ARBA" id="ARBA00065357"/>
    </source>
</evidence>
<protein>
    <recommendedName>
        <fullName evidence="2">non-specific serine/threonine protein kinase</fullName>
        <ecNumber evidence="2">2.7.11.1</ecNumber>
    </recommendedName>
</protein>
<feature type="domain" description="KEN" evidence="29">
    <location>
        <begin position="808"/>
        <end position="939"/>
    </location>
</feature>
<dbReference type="SUPFAM" id="SSF56112">
    <property type="entry name" value="Protein kinase-like (PK-like)"/>
    <property type="match status" value="1"/>
</dbReference>
<dbReference type="GO" id="GO:0051082">
    <property type="term" value="F:unfolded protein binding"/>
    <property type="evidence" value="ECO:0007669"/>
    <property type="project" value="TreeGrafter"/>
</dbReference>
<keyword evidence="17" id="KW-1015">Disulfide bond</keyword>
<dbReference type="InterPro" id="IPR010513">
    <property type="entry name" value="KEN_dom"/>
</dbReference>
<proteinExistence type="predicted"/>
<keyword evidence="5" id="KW-0808">Transferase</keyword>
<evidence type="ECO:0000256" key="15">
    <source>
        <dbReference type="ARBA" id="ARBA00023015"/>
    </source>
</evidence>
<dbReference type="AlphaFoldDB" id="A0A7J7D3Y6"/>
<dbReference type="PANTHER" id="PTHR13954">
    <property type="entry name" value="IRE1-RELATED"/>
    <property type="match status" value="1"/>
</dbReference>
<evidence type="ECO:0000256" key="1">
    <source>
        <dbReference type="ARBA" id="ARBA00004115"/>
    </source>
</evidence>
<evidence type="ECO:0000256" key="16">
    <source>
        <dbReference type="ARBA" id="ARBA00023136"/>
    </source>
</evidence>
<evidence type="ECO:0000259" key="28">
    <source>
        <dbReference type="PROSITE" id="PS50011"/>
    </source>
</evidence>
<dbReference type="OrthoDB" id="63989at2759"/>
<feature type="region of interest" description="Disordered" evidence="26">
    <location>
        <begin position="448"/>
        <end position="469"/>
    </location>
</feature>
<evidence type="ECO:0000313" key="30">
    <source>
        <dbReference type="EMBL" id="KAF5740969.1"/>
    </source>
</evidence>
<keyword evidence="6" id="KW-0812">Transmembrane</keyword>
<evidence type="ECO:0000256" key="8">
    <source>
        <dbReference type="ARBA" id="ARBA00022741"/>
    </source>
</evidence>
<gene>
    <name evidence="30" type="ORF">HS088_TW11G01051</name>
</gene>
<evidence type="ECO:0000256" key="24">
    <source>
        <dbReference type="ARBA" id="ARBA00048679"/>
    </source>
</evidence>
<dbReference type="GO" id="GO:0006397">
    <property type="term" value="P:mRNA processing"/>
    <property type="evidence" value="ECO:0007669"/>
    <property type="project" value="UniProtKB-KW"/>
</dbReference>
<dbReference type="PANTHER" id="PTHR13954:SF27">
    <property type="entry name" value="SERINE_THREONINE-PROTEIN KINASE_ENDORIBONUCLEASE IRE1B"/>
    <property type="match status" value="1"/>
</dbReference>
<keyword evidence="9" id="KW-0418">Kinase</keyword>
<evidence type="ECO:0000256" key="22">
    <source>
        <dbReference type="ARBA" id="ARBA00023268"/>
    </source>
</evidence>
<evidence type="ECO:0000259" key="29">
    <source>
        <dbReference type="PROSITE" id="PS51392"/>
    </source>
</evidence>
<evidence type="ECO:0000256" key="14">
    <source>
        <dbReference type="ARBA" id="ARBA00022989"/>
    </source>
</evidence>
<dbReference type="PROSITE" id="PS50011">
    <property type="entry name" value="PROTEIN_KINASE_DOM"/>
    <property type="match status" value="1"/>
</dbReference>
<evidence type="ECO:0000256" key="4">
    <source>
        <dbReference type="ARBA" id="ARBA00022664"/>
    </source>
</evidence>
<keyword evidence="10" id="KW-0378">Hydrolase</keyword>
<keyword evidence="15" id="KW-0805">Transcription regulation</keyword>
<evidence type="ECO:0000256" key="27">
    <source>
        <dbReference type="SAM" id="SignalP"/>
    </source>
</evidence>
<keyword evidence="13" id="KW-0391">Immunity</keyword>
<dbReference type="SMART" id="SM00220">
    <property type="entry name" value="S_TKc"/>
    <property type="match status" value="1"/>
</dbReference>
<evidence type="ECO:0000256" key="19">
    <source>
        <dbReference type="ARBA" id="ARBA00023180"/>
    </source>
</evidence>
<comment type="catalytic activity">
    <reaction evidence="23">
        <text>L-threonyl-[protein] + ATP = O-phospho-L-threonyl-[protein] + ADP + H(+)</text>
        <dbReference type="Rhea" id="RHEA:46608"/>
        <dbReference type="Rhea" id="RHEA-COMP:11060"/>
        <dbReference type="Rhea" id="RHEA-COMP:11605"/>
        <dbReference type="ChEBI" id="CHEBI:15378"/>
        <dbReference type="ChEBI" id="CHEBI:30013"/>
        <dbReference type="ChEBI" id="CHEBI:30616"/>
        <dbReference type="ChEBI" id="CHEBI:61977"/>
        <dbReference type="ChEBI" id="CHEBI:456216"/>
        <dbReference type="EC" id="2.7.11.1"/>
    </reaction>
</comment>
<dbReference type="Pfam" id="PF00069">
    <property type="entry name" value="Pkinase"/>
    <property type="match status" value="1"/>
</dbReference>
<evidence type="ECO:0000256" key="2">
    <source>
        <dbReference type="ARBA" id="ARBA00012513"/>
    </source>
</evidence>
<keyword evidence="22" id="KW-0511">Multifunctional enzyme</keyword>
<keyword evidence="7 27" id="KW-0732">Signal</keyword>
<dbReference type="PROSITE" id="PS00108">
    <property type="entry name" value="PROTEIN_KINASE_ST"/>
    <property type="match status" value="1"/>
</dbReference>
<dbReference type="InterPro" id="IPR045133">
    <property type="entry name" value="IRE1/2-like"/>
</dbReference>
<keyword evidence="20" id="KW-0508">mRNA splicing</keyword>
<evidence type="ECO:0000256" key="10">
    <source>
        <dbReference type="ARBA" id="ARBA00022801"/>
    </source>
</evidence>
<evidence type="ECO:0000256" key="7">
    <source>
        <dbReference type="ARBA" id="ARBA00022729"/>
    </source>
</evidence>
<comment type="subcellular location">
    <subcellularLocation>
        <location evidence="1">Endoplasmic reticulum membrane</location>
        <topology evidence="1">Single-pass type I membrane protein</topology>
    </subcellularLocation>
</comment>
<dbReference type="InterPro" id="IPR008271">
    <property type="entry name" value="Ser/Thr_kinase_AS"/>
</dbReference>
<organism evidence="30 31">
    <name type="scientific">Tripterygium wilfordii</name>
    <name type="common">Thunder God vine</name>
    <dbReference type="NCBI Taxonomy" id="458696"/>
    <lineage>
        <taxon>Eukaryota</taxon>
        <taxon>Viridiplantae</taxon>
        <taxon>Streptophyta</taxon>
        <taxon>Embryophyta</taxon>
        <taxon>Tracheophyta</taxon>
        <taxon>Spermatophyta</taxon>
        <taxon>Magnoliopsida</taxon>
        <taxon>eudicotyledons</taxon>
        <taxon>Gunneridae</taxon>
        <taxon>Pentapetalae</taxon>
        <taxon>rosids</taxon>
        <taxon>fabids</taxon>
        <taxon>Celastrales</taxon>
        <taxon>Celastraceae</taxon>
        <taxon>Tripterygium</taxon>
    </lineage>
</organism>
<dbReference type="SMART" id="SM00580">
    <property type="entry name" value="PUG"/>
    <property type="match status" value="1"/>
</dbReference>
<dbReference type="EMBL" id="JAAARO010000011">
    <property type="protein sequence ID" value="KAF5740969.1"/>
    <property type="molecule type" value="Genomic_DNA"/>
</dbReference>
<evidence type="ECO:0000256" key="9">
    <source>
        <dbReference type="ARBA" id="ARBA00022777"/>
    </source>
</evidence>
<dbReference type="GO" id="GO:0036498">
    <property type="term" value="P:IRE1-mediated unfolded protein response"/>
    <property type="evidence" value="ECO:0007669"/>
    <property type="project" value="TreeGrafter"/>
</dbReference>
<keyword evidence="11" id="KW-0256">Endoplasmic reticulum</keyword>
<keyword evidence="31" id="KW-1185">Reference proteome</keyword>
<dbReference type="Proteomes" id="UP000593562">
    <property type="component" value="Unassembled WGS sequence"/>
</dbReference>
<evidence type="ECO:0000256" key="18">
    <source>
        <dbReference type="ARBA" id="ARBA00023163"/>
    </source>
</evidence>
<comment type="caution">
    <text evidence="30">The sequence shown here is derived from an EMBL/GenBank/DDBJ whole genome shotgun (WGS) entry which is preliminary data.</text>
</comment>
<evidence type="ECO:0000256" key="23">
    <source>
        <dbReference type="ARBA" id="ARBA00047899"/>
    </source>
</evidence>
<evidence type="ECO:0000256" key="26">
    <source>
        <dbReference type="SAM" id="MobiDB-lite"/>
    </source>
</evidence>
<dbReference type="GO" id="GO:0042742">
    <property type="term" value="P:defense response to bacterium"/>
    <property type="evidence" value="ECO:0007669"/>
    <property type="project" value="UniProtKB-ARBA"/>
</dbReference>
<dbReference type="FunFam" id="1.20.1440.180:FF:000002">
    <property type="entry name" value="Serine/threonine-protein kinase/endoribonuclease IRE1"/>
    <property type="match status" value="1"/>
</dbReference>
<dbReference type="InterPro" id="IPR011009">
    <property type="entry name" value="Kinase-like_dom_sf"/>
</dbReference>
<dbReference type="Pfam" id="PF06479">
    <property type="entry name" value="Ribonuc_2-5A"/>
    <property type="match status" value="1"/>
</dbReference>
<dbReference type="GO" id="GO:1990604">
    <property type="term" value="C:IRE1-TRAF2-ASK1 complex"/>
    <property type="evidence" value="ECO:0007669"/>
    <property type="project" value="TreeGrafter"/>
</dbReference>
<keyword evidence="16" id="KW-0472">Membrane</keyword>
<dbReference type="FunFam" id="3.30.200.20:FF:000077">
    <property type="entry name" value="Putative Serine/threonine-protein kinase/endoribonuclease IRE1"/>
    <property type="match status" value="1"/>
</dbReference>
<dbReference type="InterPro" id="IPR011047">
    <property type="entry name" value="Quinoprotein_ADH-like_sf"/>
</dbReference>
<evidence type="ECO:0000256" key="13">
    <source>
        <dbReference type="ARBA" id="ARBA00022859"/>
    </source>
</evidence>
<dbReference type="Gene3D" id="1.20.1440.180">
    <property type="entry name" value="KEN domain"/>
    <property type="match status" value="1"/>
</dbReference>
<keyword evidence="4" id="KW-0507">mRNA processing</keyword>
<reference evidence="30 31" key="1">
    <citation type="journal article" date="2020" name="Nat. Commun.">
        <title>Genome of Tripterygium wilfordii and identification of cytochrome P450 involved in triptolide biosynthesis.</title>
        <authorList>
            <person name="Tu L."/>
            <person name="Su P."/>
            <person name="Zhang Z."/>
            <person name="Gao L."/>
            <person name="Wang J."/>
            <person name="Hu T."/>
            <person name="Zhou J."/>
            <person name="Zhang Y."/>
            <person name="Zhao Y."/>
            <person name="Liu Y."/>
            <person name="Song Y."/>
            <person name="Tong Y."/>
            <person name="Lu Y."/>
            <person name="Yang J."/>
            <person name="Xu C."/>
            <person name="Jia M."/>
            <person name="Peters R.J."/>
            <person name="Huang L."/>
            <person name="Gao W."/>
        </authorList>
    </citation>
    <scope>NUCLEOTIDE SEQUENCE [LARGE SCALE GENOMIC DNA]</scope>
    <source>
        <strain evidence="31">cv. XIE 37</strain>
        <tissue evidence="30">Leaf</tissue>
    </source>
</reference>
<sequence>MKRSVIFLLMLMVTLSSISRGALSSLEVSPAFLPSSANRKITSLYNSLLPPKVEYRNTALVVALDGTVYLMDNTGKICWSFPMGTPIYSSYQASLSEDQWDRPSDLRYDSYVDVGNDWQLYEYSKRGGRVIKKLPLSAEDYIRITPRVWEDGGVTVGQKKSTVFVVDCKSGRMLDTYSLNDLFSNAVPGMSDTEKLEFGFEGLNTVRQLIYFTRIDYVLQHHDSRSGRVLWNVAFAKIEAETRCWGINNSSDLLSPKSGSALVQEYIGDIDLPLPCHERVNVHRHDYRSLKFDRLAITHLGGAARALPASYQSLPVGPSDIRNNEDKLPEFGQLPSSHNGNELKYLPAPHDLLPLEPIQKYPLDVINYEDRLVPALRISEAKSPVPMINGDAGDNTTSLLAEIVTKFHPWYVISTILSIMGFIFCQYLAFRKWCKFFNRAEEVKVQVGTPKKKKNRKSVNNKSSSSRQRKDKFISLENMVGDAHRFLNVEGDQGKLLLTVTDFVDGQVYGRRIGKLLVFNKEIAKGSNGTIVLEGIHDGRAVAVKRLVRTHHDVALKEIHNLIASDQHPNIVRWYGVEYDQDFVYLVLERCTCSLNDLIYAYSEWFENRITKDEGSNLNGCSVGLHSVVEDQKDFELWKANGYPSPQLLKLMRDIVSGLAHLHELGIIHRDLKPQNVLIIKEKSLRAKLSDMGISKRLAGDMSALTQHSTGCGSSGWQSPEQLLQGRQTRAVDLFSLGCVLFFCITGGKHPYGDSFERDVNIVNDRKDLFPVENIPEAVDLFARLLEPTPDFRPKAQDVLHHPLFWTSEWRLSFLRDSSDRVELEDREKGSELLNALESTATEALNGKWDEKMEPAFINNIGRYRRYKFDSVRDLLRVIRNKLNHYRELPQEIQELLGPVPEGFNSYFASRFPKLLIEVYKVMYSYCQEEAFLQKYTSSSLA</sequence>
<dbReference type="InterPro" id="IPR000719">
    <property type="entry name" value="Prot_kinase_dom"/>
</dbReference>
<keyword evidence="8" id="KW-0547">Nucleotide-binding</keyword>
<evidence type="ECO:0000256" key="17">
    <source>
        <dbReference type="ARBA" id="ARBA00023157"/>
    </source>
</evidence>
<dbReference type="GO" id="GO:0004674">
    <property type="term" value="F:protein serine/threonine kinase activity"/>
    <property type="evidence" value="ECO:0007669"/>
    <property type="project" value="UniProtKB-KW"/>
</dbReference>
<dbReference type="InterPro" id="IPR038357">
    <property type="entry name" value="KEN_sf"/>
</dbReference>
<evidence type="ECO:0000256" key="5">
    <source>
        <dbReference type="ARBA" id="ARBA00022679"/>
    </source>
</evidence>
<dbReference type="FunFam" id="1.10.510.10:FF:000463">
    <property type="entry name" value="Serine/threonine-protein kinase/endoribonuclease IRE1a"/>
    <property type="match status" value="1"/>
</dbReference>
<comment type="subunit">
    <text evidence="25">Homodimer; disulfide-linked. Dimer formation is driven by hydrophobic interactions within the N-terminal luminal domains and stabilized by disulfide bridges.</text>
</comment>
<keyword evidence="12" id="KW-0067">ATP-binding</keyword>
<keyword evidence="21" id="KW-0834">Unfolded protein response</keyword>
<keyword evidence="3" id="KW-0723">Serine/threonine-protein kinase</keyword>
<name>A0A7J7D3Y6_TRIWF</name>
<dbReference type="GO" id="GO:0004521">
    <property type="term" value="F:RNA endonuclease activity"/>
    <property type="evidence" value="ECO:0007669"/>
    <property type="project" value="InterPro"/>
</dbReference>
<evidence type="ECO:0000256" key="11">
    <source>
        <dbReference type="ARBA" id="ARBA00022824"/>
    </source>
</evidence>
<dbReference type="SUPFAM" id="SSF50998">
    <property type="entry name" value="Quinoprotein alcohol dehydrogenase-like"/>
    <property type="match status" value="1"/>
</dbReference>
<comment type="catalytic activity">
    <reaction evidence="24">
        <text>L-seryl-[protein] + ATP = O-phospho-L-seryl-[protein] + ADP + H(+)</text>
        <dbReference type="Rhea" id="RHEA:17989"/>
        <dbReference type="Rhea" id="RHEA-COMP:9863"/>
        <dbReference type="Rhea" id="RHEA-COMP:11604"/>
        <dbReference type="ChEBI" id="CHEBI:15378"/>
        <dbReference type="ChEBI" id="CHEBI:29999"/>
        <dbReference type="ChEBI" id="CHEBI:30616"/>
        <dbReference type="ChEBI" id="CHEBI:83421"/>
        <dbReference type="ChEBI" id="CHEBI:456216"/>
        <dbReference type="EC" id="2.7.11.1"/>
    </reaction>
</comment>
<keyword evidence="19" id="KW-0325">Glycoprotein</keyword>
<dbReference type="Gene3D" id="1.10.510.10">
    <property type="entry name" value="Transferase(Phosphotransferase) domain 1"/>
    <property type="match status" value="1"/>
</dbReference>
<keyword evidence="14" id="KW-1133">Transmembrane helix</keyword>
<keyword evidence="18" id="KW-0804">Transcription</keyword>
<accession>A0A7J7D3Y6</accession>
<evidence type="ECO:0000256" key="3">
    <source>
        <dbReference type="ARBA" id="ARBA00022527"/>
    </source>
</evidence>
<feature type="domain" description="Protein kinase" evidence="28">
    <location>
        <begin position="517"/>
        <end position="805"/>
    </location>
</feature>
<dbReference type="GO" id="GO:0009751">
    <property type="term" value="P:response to salicylic acid"/>
    <property type="evidence" value="ECO:0007669"/>
    <property type="project" value="UniProtKB-ARBA"/>
</dbReference>
<dbReference type="GO" id="GO:0008380">
    <property type="term" value="P:RNA splicing"/>
    <property type="evidence" value="ECO:0007669"/>
    <property type="project" value="UniProtKB-KW"/>
</dbReference>
<evidence type="ECO:0000256" key="6">
    <source>
        <dbReference type="ARBA" id="ARBA00022692"/>
    </source>
</evidence>